<dbReference type="Proteomes" id="UP000315010">
    <property type="component" value="Unassembled WGS sequence"/>
</dbReference>
<name>A0A5C5YVL3_9BACT</name>
<dbReference type="EMBL" id="SJPJ01000001">
    <property type="protein sequence ID" value="TWT79109.1"/>
    <property type="molecule type" value="Genomic_DNA"/>
</dbReference>
<protein>
    <submittedName>
        <fullName evidence="1">Uncharacterized protein</fullName>
    </submittedName>
</protein>
<dbReference type="OrthoDB" id="291964at2"/>
<sequence>MPALIDIAKPRGLVQESTVEKPNVPPTPVAPTRTLNGLIAIIRRDAFRKSGQYALRSNVGHDGE</sequence>
<dbReference type="AlphaFoldDB" id="A0A5C5YVL3"/>
<evidence type="ECO:0000313" key="1">
    <source>
        <dbReference type="EMBL" id="TWT79109.1"/>
    </source>
</evidence>
<reference evidence="1 2" key="1">
    <citation type="submission" date="2019-02" db="EMBL/GenBank/DDBJ databases">
        <title>Deep-cultivation of Planctomycetes and their phenomic and genomic characterization uncovers novel biology.</title>
        <authorList>
            <person name="Wiegand S."/>
            <person name="Jogler M."/>
            <person name="Boedeker C."/>
            <person name="Pinto D."/>
            <person name="Vollmers J."/>
            <person name="Rivas-Marin E."/>
            <person name="Kohn T."/>
            <person name="Peeters S.H."/>
            <person name="Heuer A."/>
            <person name="Rast P."/>
            <person name="Oberbeckmann S."/>
            <person name="Bunk B."/>
            <person name="Jeske O."/>
            <person name="Meyerdierks A."/>
            <person name="Storesund J.E."/>
            <person name="Kallscheuer N."/>
            <person name="Luecker S."/>
            <person name="Lage O.M."/>
            <person name="Pohl T."/>
            <person name="Merkel B.J."/>
            <person name="Hornburger P."/>
            <person name="Mueller R.-W."/>
            <person name="Bruemmer F."/>
            <person name="Labrenz M."/>
            <person name="Spormann A.M."/>
            <person name="Op Den Camp H."/>
            <person name="Overmann J."/>
            <person name="Amann R."/>
            <person name="Jetten M.S.M."/>
            <person name="Mascher T."/>
            <person name="Medema M.H."/>
            <person name="Devos D.P."/>
            <person name="Kaster A.-K."/>
            <person name="Ovreas L."/>
            <person name="Rohde M."/>
            <person name="Galperin M.Y."/>
            <person name="Jogler C."/>
        </authorList>
    </citation>
    <scope>NUCLEOTIDE SEQUENCE [LARGE SCALE GENOMIC DNA]</scope>
    <source>
        <strain evidence="1 2">CA13</strain>
    </source>
</reference>
<evidence type="ECO:0000313" key="2">
    <source>
        <dbReference type="Proteomes" id="UP000315010"/>
    </source>
</evidence>
<proteinExistence type="predicted"/>
<accession>A0A5C5YVL3</accession>
<comment type="caution">
    <text evidence="1">The sequence shown here is derived from an EMBL/GenBank/DDBJ whole genome shotgun (WGS) entry which is preliminary data.</text>
</comment>
<keyword evidence="2" id="KW-1185">Reference proteome</keyword>
<gene>
    <name evidence="1" type="ORF">CA13_05060</name>
</gene>
<dbReference type="RefSeq" id="WP_146394382.1">
    <property type="nucleotide sequence ID" value="NZ_SJPJ01000001.1"/>
</dbReference>
<organism evidence="1 2">
    <name type="scientific">Novipirellula herctigrandis</name>
    <dbReference type="NCBI Taxonomy" id="2527986"/>
    <lineage>
        <taxon>Bacteria</taxon>
        <taxon>Pseudomonadati</taxon>
        <taxon>Planctomycetota</taxon>
        <taxon>Planctomycetia</taxon>
        <taxon>Pirellulales</taxon>
        <taxon>Pirellulaceae</taxon>
        <taxon>Novipirellula</taxon>
    </lineage>
</organism>